<feature type="coiled-coil region" evidence="9">
    <location>
        <begin position="42"/>
        <end position="187"/>
    </location>
</feature>
<keyword evidence="4" id="KW-0653">Protein transport</keyword>
<sequence>MMAASTLLLSDFEHQYSVQTAEITARIGRLRDLNKNERVEGIHQIQRLLVDVENLLEQMELTVRELKPDLNILSICSAERSKYDLRVRSYRNDKKQLDAELDKAIQRLKDNADRDELMTFDNQISINQQDQLIENTERLERTSRRLQDTYRMVIETDQIGTEVLNDLSSQRETIMRARERMRQADRDLNRSHKMLSLMIRRLIQNRLLLLIIAVLLLFSLLFIIYKSL</sequence>
<dbReference type="PANTHER" id="PTHR21230:SF26">
    <property type="entry name" value="VESICLE TRANSPORT THROUGH INTERACTION WITH T-SNARES HOMOLOG 1A"/>
    <property type="match status" value="1"/>
</dbReference>
<dbReference type="GO" id="GO:0016236">
    <property type="term" value="P:macroautophagy"/>
    <property type="evidence" value="ECO:0007669"/>
    <property type="project" value="TreeGrafter"/>
</dbReference>
<dbReference type="SUPFAM" id="SSF47661">
    <property type="entry name" value="t-snare proteins"/>
    <property type="match status" value="1"/>
</dbReference>
<dbReference type="SUPFAM" id="SSF58038">
    <property type="entry name" value="SNARE fusion complex"/>
    <property type="match status" value="1"/>
</dbReference>
<proteinExistence type="inferred from homology"/>
<evidence type="ECO:0000256" key="7">
    <source>
        <dbReference type="ARBA" id="ARBA00023136"/>
    </source>
</evidence>
<dbReference type="GO" id="GO:0005829">
    <property type="term" value="C:cytosol"/>
    <property type="evidence" value="ECO:0007669"/>
    <property type="project" value="GOC"/>
</dbReference>
<dbReference type="Gene3D" id="1.20.58.400">
    <property type="entry name" value="t-snare proteins"/>
    <property type="match status" value="1"/>
</dbReference>
<evidence type="ECO:0000256" key="4">
    <source>
        <dbReference type="ARBA" id="ARBA00022927"/>
    </source>
</evidence>
<dbReference type="InterPro" id="IPR027027">
    <property type="entry name" value="GOSR2/Membrin/Bos1"/>
</dbReference>
<evidence type="ECO:0000256" key="3">
    <source>
        <dbReference type="ARBA" id="ARBA00022692"/>
    </source>
</evidence>
<dbReference type="CDD" id="cd15891">
    <property type="entry name" value="SNARE_Vti1a"/>
    <property type="match status" value="1"/>
</dbReference>
<dbReference type="GO" id="GO:0006896">
    <property type="term" value="P:Golgi to vacuole transport"/>
    <property type="evidence" value="ECO:0007669"/>
    <property type="project" value="TreeGrafter"/>
</dbReference>
<dbReference type="GO" id="GO:0012507">
    <property type="term" value="C:ER to Golgi transport vesicle membrane"/>
    <property type="evidence" value="ECO:0007669"/>
    <property type="project" value="TreeGrafter"/>
</dbReference>
<keyword evidence="13" id="KW-1185">Reference proteome</keyword>
<keyword evidence="3 10" id="KW-0812">Transmembrane</keyword>
<evidence type="ECO:0000256" key="1">
    <source>
        <dbReference type="ARBA" id="ARBA00006108"/>
    </source>
</evidence>
<dbReference type="InterPro" id="IPR000727">
    <property type="entry name" value="T_SNARE_dom"/>
</dbReference>
<keyword evidence="6 9" id="KW-0175">Coiled coil</keyword>
<comment type="similarity">
    <text evidence="1">Belongs to the VTI1 family.</text>
</comment>
<keyword evidence="2" id="KW-0813">Transport</keyword>
<dbReference type="GO" id="GO:0006891">
    <property type="term" value="P:intra-Golgi vesicle-mediated transport"/>
    <property type="evidence" value="ECO:0007669"/>
    <property type="project" value="TreeGrafter"/>
</dbReference>
<dbReference type="GO" id="GO:0048280">
    <property type="term" value="P:vesicle fusion with Golgi apparatus"/>
    <property type="evidence" value="ECO:0007669"/>
    <property type="project" value="TreeGrafter"/>
</dbReference>
<dbReference type="GO" id="GO:0005789">
    <property type="term" value="C:endoplasmic reticulum membrane"/>
    <property type="evidence" value="ECO:0007669"/>
    <property type="project" value="TreeGrafter"/>
</dbReference>
<dbReference type="EnsemblMetazoa" id="OVOC5641.1">
    <property type="protein sequence ID" value="OVOC5641.1"/>
    <property type="gene ID" value="WBGene00242450"/>
</dbReference>
<evidence type="ECO:0000256" key="6">
    <source>
        <dbReference type="ARBA" id="ARBA00023054"/>
    </source>
</evidence>
<dbReference type="Proteomes" id="UP000024404">
    <property type="component" value="Unassembled WGS sequence"/>
</dbReference>
<dbReference type="GO" id="GO:0042147">
    <property type="term" value="P:retrograde transport, endosome to Golgi"/>
    <property type="evidence" value="ECO:0007669"/>
    <property type="project" value="TreeGrafter"/>
</dbReference>
<evidence type="ECO:0000256" key="2">
    <source>
        <dbReference type="ARBA" id="ARBA00022448"/>
    </source>
</evidence>
<keyword evidence="5 10" id="KW-1133">Transmembrane helix</keyword>
<dbReference type="FunFam" id="1.20.5.110:FF:000078">
    <property type="entry name" value="Vesicle transport through interaction with t-SNAREs 1A"/>
    <property type="match status" value="1"/>
</dbReference>
<comment type="subcellular location">
    <subcellularLocation>
        <location evidence="8">Endomembrane system</location>
        <topology evidence="8">Single-pass type IV membrane protein</topology>
    </subcellularLocation>
</comment>
<evidence type="ECO:0000256" key="10">
    <source>
        <dbReference type="SAM" id="Phobius"/>
    </source>
</evidence>
<evidence type="ECO:0000256" key="9">
    <source>
        <dbReference type="SAM" id="Coils"/>
    </source>
</evidence>
<evidence type="ECO:0000313" key="12">
    <source>
        <dbReference type="EnsemblMetazoa" id="OVOC5641.1"/>
    </source>
</evidence>
<dbReference type="AlphaFoldDB" id="A0A8R1TW86"/>
<dbReference type="GO" id="GO:0031201">
    <property type="term" value="C:SNARE complex"/>
    <property type="evidence" value="ECO:0007669"/>
    <property type="project" value="TreeGrafter"/>
</dbReference>
<evidence type="ECO:0000259" key="11">
    <source>
        <dbReference type="SMART" id="SM00397"/>
    </source>
</evidence>
<dbReference type="OMA" id="MEYEAND"/>
<dbReference type="GO" id="GO:0000149">
    <property type="term" value="F:SNARE binding"/>
    <property type="evidence" value="ECO:0007669"/>
    <property type="project" value="TreeGrafter"/>
</dbReference>
<dbReference type="GO" id="GO:0006886">
    <property type="term" value="P:intracellular protein transport"/>
    <property type="evidence" value="ECO:0007669"/>
    <property type="project" value="InterPro"/>
</dbReference>
<evidence type="ECO:0000313" key="13">
    <source>
        <dbReference type="Proteomes" id="UP000024404"/>
    </source>
</evidence>
<accession>A0A8R1TW86</accession>
<dbReference type="GO" id="GO:0005484">
    <property type="term" value="F:SNAP receptor activity"/>
    <property type="evidence" value="ECO:0007669"/>
    <property type="project" value="InterPro"/>
</dbReference>
<protein>
    <submittedName>
        <fullName evidence="12">t-SNARE coiled-coil homology domain-containing protein</fullName>
    </submittedName>
</protein>
<dbReference type="Pfam" id="PF05008">
    <property type="entry name" value="V-SNARE"/>
    <property type="match status" value="1"/>
</dbReference>
<dbReference type="GO" id="GO:0005794">
    <property type="term" value="C:Golgi apparatus"/>
    <property type="evidence" value="ECO:0007669"/>
    <property type="project" value="InterPro"/>
</dbReference>
<dbReference type="GO" id="GO:0031902">
    <property type="term" value="C:late endosome membrane"/>
    <property type="evidence" value="ECO:0007669"/>
    <property type="project" value="TreeGrafter"/>
</dbReference>
<dbReference type="InterPro" id="IPR010989">
    <property type="entry name" value="SNARE"/>
</dbReference>
<reference evidence="13" key="1">
    <citation type="submission" date="2013-10" db="EMBL/GenBank/DDBJ databases">
        <title>Genome sequencing of Onchocerca volvulus.</title>
        <authorList>
            <person name="Cotton J."/>
            <person name="Tsai J."/>
            <person name="Stanley E."/>
            <person name="Tracey A."/>
            <person name="Holroyd N."/>
            <person name="Lustigman S."/>
            <person name="Berriman M."/>
        </authorList>
    </citation>
    <scope>NUCLEOTIDE SEQUENCE</scope>
</reference>
<dbReference type="PANTHER" id="PTHR21230">
    <property type="entry name" value="VESICLE TRANSPORT V-SNARE PROTEIN VTI1-RELATED"/>
    <property type="match status" value="1"/>
</dbReference>
<name>A0A8R1TW86_ONCVO</name>
<reference evidence="12" key="2">
    <citation type="submission" date="2022-06" db="UniProtKB">
        <authorList>
            <consortium name="EnsemblMetazoa"/>
        </authorList>
    </citation>
    <scope>IDENTIFICATION</scope>
</reference>
<feature type="domain" description="T-SNARE coiled-coil homology" evidence="11">
    <location>
        <begin position="131"/>
        <end position="198"/>
    </location>
</feature>
<evidence type="ECO:0000256" key="5">
    <source>
        <dbReference type="ARBA" id="ARBA00022989"/>
    </source>
</evidence>
<dbReference type="InterPro" id="IPR007705">
    <property type="entry name" value="Vesicle_trsprt_v-SNARE_N"/>
</dbReference>
<evidence type="ECO:0000256" key="8">
    <source>
        <dbReference type="ARBA" id="ARBA00046280"/>
    </source>
</evidence>
<dbReference type="PIRSF" id="PIRSF028865">
    <property type="entry name" value="Membrin-2"/>
    <property type="match status" value="1"/>
</dbReference>
<keyword evidence="7 10" id="KW-0472">Membrane</keyword>
<dbReference type="EMBL" id="CMVM020000161">
    <property type="status" value="NOT_ANNOTATED_CDS"/>
    <property type="molecule type" value="Genomic_DNA"/>
</dbReference>
<organism evidence="12 13">
    <name type="scientific">Onchocerca volvulus</name>
    <dbReference type="NCBI Taxonomy" id="6282"/>
    <lineage>
        <taxon>Eukaryota</taxon>
        <taxon>Metazoa</taxon>
        <taxon>Ecdysozoa</taxon>
        <taxon>Nematoda</taxon>
        <taxon>Chromadorea</taxon>
        <taxon>Rhabditida</taxon>
        <taxon>Spirurina</taxon>
        <taxon>Spiruromorpha</taxon>
        <taxon>Filarioidea</taxon>
        <taxon>Onchocercidae</taxon>
        <taxon>Onchocerca</taxon>
    </lineage>
</organism>
<dbReference type="SMART" id="SM00397">
    <property type="entry name" value="t_SNARE"/>
    <property type="match status" value="1"/>
</dbReference>
<dbReference type="InterPro" id="IPR038407">
    <property type="entry name" value="v-SNARE_N_sf"/>
</dbReference>
<feature type="transmembrane region" description="Helical" evidence="10">
    <location>
        <begin position="207"/>
        <end position="225"/>
    </location>
</feature>
<dbReference type="Pfam" id="PF12352">
    <property type="entry name" value="V-SNARE_C"/>
    <property type="match status" value="1"/>
</dbReference>
<dbReference type="Gene3D" id="1.20.5.110">
    <property type="match status" value="1"/>
</dbReference>